<keyword evidence="2" id="KW-1185">Reference proteome</keyword>
<protein>
    <submittedName>
        <fullName evidence="1">Uncharacterized protein</fullName>
    </submittedName>
</protein>
<gene>
    <name evidence="1" type="ORF">NOR51B_2315</name>
</gene>
<sequence length="37" mass="4041">MSLDINGLLELKTANIPYGHYEHIGKVAAKGKAARFL</sequence>
<proteinExistence type="predicted"/>
<organism evidence="1 2">
    <name type="scientific">Luminiphilus syltensis NOR5-1B</name>
    <dbReference type="NCBI Taxonomy" id="565045"/>
    <lineage>
        <taxon>Bacteria</taxon>
        <taxon>Pseudomonadati</taxon>
        <taxon>Pseudomonadota</taxon>
        <taxon>Gammaproteobacteria</taxon>
        <taxon>Cellvibrionales</taxon>
        <taxon>Halieaceae</taxon>
        <taxon>Luminiphilus</taxon>
    </lineage>
</organism>
<reference evidence="2" key="1">
    <citation type="journal article" date="2013" name="BMC Microbiol.">
        <title>Taxonomy and evolution of bacteriochlorophyll a-containing members of the OM60/NOR5 clade of marine gammaproteobacteria: description of Luminiphilus syltensis gen. nov., sp. nov., reclassification of Haliea rubra as Pseudohaliea rubra gen. nov., comb. nov., and emendation of Chromatocurvus halotolerans.</title>
        <authorList>
            <person name="Spring S."/>
            <person name="Riedel T."/>
            <person name="Sproer C."/>
            <person name="Yan S."/>
            <person name="Harder J."/>
            <person name="Fuchs B.M."/>
        </authorList>
    </citation>
    <scope>NUCLEOTIDE SEQUENCE [LARGE SCALE GENOMIC DNA]</scope>
    <source>
        <strain evidence="2">NOR51-B</strain>
    </source>
</reference>
<dbReference type="EMBL" id="DS999411">
    <property type="protein sequence ID" value="EED36364.1"/>
    <property type="molecule type" value="Genomic_DNA"/>
</dbReference>
<name>B8KTD6_9GAMM</name>
<dbReference type="Proteomes" id="UP000004699">
    <property type="component" value="Unassembled WGS sequence"/>
</dbReference>
<dbReference type="HOGENOM" id="CLU_3345476_0_0_6"/>
<dbReference type="AlphaFoldDB" id="B8KTD6"/>
<accession>B8KTD6</accession>
<evidence type="ECO:0000313" key="1">
    <source>
        <dbReference type="EMBL" id="EED36364.1"/>
    </source>
</evidence>
<evidence type="ECO:0000313" key="2">
    <source>
        <dbReference type="Proteomes" id="UP000004699"/>
    </source>
</evidence>